<dbReference type="PANTHER" id="PTHR12994">
    <property type="entry name" value="SECERNIN"/>
    <property type="match status" value="1"/>
</dbReference>
<sequence length="240" mass="26809">MCWQLSGWQNKGRGSGHIKRAIQSEQNINLKSDDLEKVATEKGLWNPKIAFDFKMVFDVDDDLESPRYKAGKRLLTNFSQTGEFKATDMFKVLRDKPSGICMSSGSFVSTGGQVSVLQKPESGLPSCHWFTATPDPARSVFKPFIFGEDITFPSAVVSPVSDLTTASSGHVDRKHNLYKLHEEFCIKRKGNLSTLRNHLAELETKYVNLAEDISLNYSAKKAEAGKLFCNAVEEESLLYC</sequence>
<evidence type="ECO:0000313" key="3">
    <source>
        <dbReference type="Proteomes" id="UP000499080"/>
    </source>
</evidence>
<dbReference type="EMBL" id="BGPR01029025">
    <property type="protein sequence ID" value="GBO00571.1"/>
    <property type="molecule type" value="Genomic_DNA"/>
</dbReference>
<accession>A0A4Y2TKK8</accession>
<evidence type="ECO:0000313" key="2">
    <source>
        <dbReference type="EMBL" id="GBO00571.1"/>
    </source>
</evidence>
<dbReference type="OrthoDB" id="5175656at2759"/>
<dbReference type="GO" id="GO:0006508">
    <property type="term" value="P:proteolysis"/>
    <property type="evidence" value="ECO:0007669"/>
    <property type="project" value="InterPro"/>
</dbReference>
<proteinExistence type="inferred from homology"/>
<dbReference type="Proteomes" id="UP000499080">
    <property type="component" value="Unassembled WGS sequence"/>
</dbReference>
<organism evidence="2 3">
    <name type="scientific">Araneus ventricosus</name>
    <name type="common">Orbweaver spider</name>
    <name type="synonym">Epeira ventricosa</name>
    <dbReference type="NCBI Taxonomy" id="182803"/>
    <lineage>
        <taxon>Eukaryota</taxon>
        <taxon>Metazoa</taxon>
        <taxon>Ecdysozoa</taxon>
        <taxon>Arthropoda</taxon>
        <taxon>Chelicerata</taxon>
        <taxon>Arachnida</taxon>
        <taxon>Araneae</taxon>
        <taxon>Araneomorphae</taxon>
        <taxon>Entelegynae</taxon>
        <taxon>Araneoidea</taxon>
        <taxon>Araneidae</taxon>
        <taxon>Araneus</taxon>
    </lineage>
</organism>
<protein>
    <submittedName>
        <fullName evidence="2">Secernin-2</fullName>
    </submittedName>
</protein>
<dbReference type="GO" id="GO:0016805">
    <property type="term" value="F:dipeptidase activity"/>
    <property type="evidence" value="ECO:0007669"/>
    <property type="project" value="InterPro"/>
</dbReference>
<comment type="similarity">
    <text evidence="1">Belongs to the peptidase C69 family. Secernin subfamily.</text>
</comment>
<gene>
    <name evidence="2" type="primary">scrn2_1</name>
    <name evidence="2" type="ORF">AVEN_39843_1</name>
</gene>
<evidence type="ECO:0000256" key="1">
    <source>
        <dbReference type="ARBA" id="ARBA00005705"/>
    </source>
</evidence>
<dbReference type="AlphaFoldDB" id="A0A4Y2TKK8"/>
<comment type="caution">
    <text evidence="2">The sequence shown here is derived from an EMBL/GenBank/DDBJ whole genome shotgun (WGS) entry which is preliminary data.</text>
</comment>
<keyword evidence="3" id="KW-1185">Reference proteome</keyword>
<name>A0A4Y2TKK8_ARAVE</name>
<dbReference type="PANTHER" id="PTHR12994:SF17">
    <property type="entry name" value="LD30995P"/>
    <property type="match status" value="1"/>
</dbReference>
<dbReference type="InterPro" id="IPR005322">
    <property type="entry name" value="Peptidase_C69"/>
</dbReference>
<dbReference type="GO" id="GO:0070004">
    <property type="term" value="F:cysteine-type exopeptidase activity"/>
    <property type="evidence" value="ECO:0007669"/>
    <property type="project" value="InterPro"/>
</dbReference>
<reference evidence="2 3" key="1">
    <citation type="journal article" date="2019" name="Sci. Rep.">
        <title>Orb-weaving spider Araneus ventricosus genome elucidates the spidroin gene catalogue.</title>
        <authorList>
            <person name="Kono N."/>
            <person name="Nakamura H."/>
            <person name="Ohtoshi R."/>
            <person name="Moran D.A.P."/>
            <person name="Shinohara A."/>
            <person name="Yoshida Y."/>
            <person name="Fujiwara M."/>
            <person name="Mori M."/>
            <person name="Tomita M."/>
            <person name="Arakawa K."/>
        </authorList>
    </citation>
    <scope>NUCLEOTIDE SEQUENCE [LARGE SCALE GENOMIC DNA]</scope>
</reference>